<protein>
    <recommendedName>
        <fullName evidence="3">Hemerythrin-like domain-containing protein</fullName>
    </recommendedName>
</protein>
<comment type="subcellular location">
    <subcellularLocation>
        <location evidence="1">Cytoplasm</location>
    </subcellularLocation>
</comment>
<dbReference type="EMBL" id="UINC01001563">
    <property type="protein sequence ID" value="SUZ83722.1"/>
    <property type="molecule type" value="Genomic_DNA"/>
</dbReference>
<name>A0A381QWB7_9ZZZZ</name>
<dbReference type="PANTHER" id="PTHR36438">
    <property type="entry name" value="IRON-SULFUR CLUSTER REPAIR PROTEIN YTFE"/>
    <property type="match status" value="1"/>
</dbReference>
<dbReference type="InterPro" id="IPR019903">
    <property type="entry name" value="RIC_family"/>
</dbReference>
<evidence type="ECO:0000313" key="2">
    <source>
        <dbReference type="EMBL" id="SUZ83722.1"/>
    </source>
</evidence>
<gene>
    <name evidence="2" type="ORF">METZ01_LOCUS36576</name>
</gene>
<evidence type="ECO:0008006" key="3">
    <source>
        <dbReference type="Google" id="ProtNLM"/>
    </source>
</evidence>
<dbReference type="GO" id="GO:0005737">
    <property type="term" value="C:cytoplasm"/>
    <property type="evidence" value="ECO:0007669"/>
    <property type="project" value="UniProtKB-SubCell"/>
</dbReference>
<dbReference type="Gene3D" id="1.20.120.520">
    <property type="entry name" value="nmb1532 protein domain like"/>
    <property type="match status" value="1"/>
</dbReference>
<sequence>MFVQNSNFKNKKISDIVGNDYRYAKALDSFGVDFYKYSDYQIEDICKIKGFKKESLIGYRISLDESFDLEHDSLKSCPLNLVVEYLKHNHNYFIKNKLPYIKNLIQNLDTSNINYKFSDDLKFIFPSFYEEFTEHILEEETIIFQYINKLFYADHNSQNLSLLFFSMKEISLKNIAEEHLNEDSEMSGIRGLTKNYSLNNIKSLHLKVIFQELKEFDKELEIHSNIENKILFPRALKLQDKISNELRNISFLN</sequence>
<accession>A0A381QWB7</accession>
<organism evidence="2">
    <name type="scientific">marine metagenome</name>
    <dbReference type="NCBI Taxonomy" id="408172"/>
    <lineage>
        <taxon>unclassified sequences</taxon>
        <taxon>metagenomes</taxon>
        <taxon>ecological metagenomes</taxon>
    </lineage>
</organism>
<proteinExistence type="predicted"/>
<dbReference type="PANTHER" id="PTHR36438:SF1">
    <property type="entry name" value="IRON-SULFUR CLUSTER REPAIR PROTEIN YTFE"/>
    <property type="match status" value="1"/>
</dbReference>
<evidence type="ECO:0000256" key="1">
    <source>
        <dbReference type="ARBA" id="ARBA00004496"/>
    </source>
</evidence>
<dbReference type="AlphaFoldDB" id="A0A381QWB7"/>
<reference evidence="2" key="1">
    <citation type="submission" date="2018-05" db="EMBL/GenBank/DDBJ databases">
        <authorList>
            <person name="Lanie J.A."/>
            <person name="Ng W.-L."/>
            <person name="Kazmierczak K.M."/>
            <person name="Andrzejewski T.M."/>
            <person name="Davidsen T.M."/>
            <person name="Wayne K.J."/>
            <person name="Tettelin H."/>
            <person name="Glass J.I."/>
            <person name="Rusch D."/>
            <person name="Podicherti R."/>
            <person name="Tsui H.-C.T."/>
            <person name="Winkler M.E."/>
        </authorList>
    </citation>
    <scope>NUCLEOTIDE SEQUENCE</scope>
</reference>